<comment type="caution">
    <text evidence="2">The sequence shown here is derived from an EMBL/GenBank/DDBJ whole genome shotgun (WGS) entry which is preliminary data.</text>
</comment>
<dbReference type="Proteomes" id="UP000634455">
    <property type="component" value="Unassembled WGS sequence"/>
</dbReference>
<evidence type="ECO:0000313" key="2">
    <source>
        <dbReference type="EMBL" id="GHA40427.1"/>
    </source>
</evidence>
<dbReference type="Pfam" id="PF11776">
    <property type="entry name" value="RcnB"/>
    <property type="match status" value="1"/>
</dbReference>
<protein>
    <recommendedName>
        <fullName evidence="4">Regulator RcnB of Ni and Co efflux</fullName>
    </recommendedName>
</protein>
<keyword evidence="1" id="KW-0732">Signal</keyword>
<evidence type="ECO:0000256" key="1">
    <source>
        <dbReference type="SAM" id="SignalP"/>
    </source>
</evidence>
<feature type="chain" id="PRO_5047204371" description="Regulator RcnB of Ni and Co efflux" evidence="1">
    <location>
        <begin position="24"/>
        <end position="113"/>
    </location>
</feature>
<reference evidence="3" key="1">
    <citation type="journal article" date="2019" name="Int. J. Syst. Evol. Microbiol.">
        <title>The Global Catalogue of Microorganisms (GCM) 10K type strain sequencing project: providing services to taxonomists for standard genome sequencing and annotation.</title>
        <authorList>
            <consortium name="The Broad Institute Genomics Platform"/>
            <consortium name="The Broad Institute Genome Sequencing Center for Infectious Disease"/>
            <person name="Wu L."/>
            <person name="Ma J."/>
        </authorList>
    </citation>
    <scope>NUCLEOTIDE SEQUENCE [LARGE SCALE GENOMIC DNA]</scope>
    <source>
        <strain evidence="3">KCTC 32465</strain>
    </source>
</reference>
<dbReference type="EMBL" id="BMZF01000001">
    <property type="protein sequence ID" value="GHA40427.1"/>
    <property type="molecule type" value="Genomic_DNA"/>
</dbReference>
<proteinExistence type="predicted"/>
<sequence length="113" mass="12606">MSKLFRTAVISLMVATVAIPASAANSDKRHHKNVVVQKQVTVVEKTTTHKKVVKQKQHKHAVGKRVQKQNVTVIKDWQRRGLRRPAANEVYVVDGNDIYLAAAATMLIKALID</sequence>
<feature type="signal peptide" evidence="1">
    <location>
        <begin position="1"/>
        <end position="23"/>
    </location>
</feature>
<dbReference type="InterPro" id="IPR024572">
    <property type="entry name" value="RcnB"/>
</dbReference>
<keyword evidence="3" id="KW-1185">Reference proteome</keyword>
<evidence type="ECO:0008006" key="4">
    <source>
        <dbReference type="Google" id="ProtNLM"/>
    </source>
</evidence>
<name>A0ABQ3CRB2_9RHOB</name>
<dbReference type="RefSeq" id="WP_189638595.1">
    <property type="nucleotide sequence ID" value="NZ_BMZF01000001.1"/>
</dbReference>
<accession>A0ABQ3CRB2</accession>
<dbReference type="Gene3D" id="3.10.450.160">
    <property type="entry name" value="inner membrane protein cigr"/>
    <property type="match status" value="1"/>
</dbReference>
<gene>
    <name evidence="2" type="ORF">GCM10008927_00710</name>
</gene>
<organism evidence="2 3">
    <name type="scientific">Paramylibacter ulvae</name>
    <dbReference type="NCBI Taxonomy" id="1651968"/>
    <lineage>
        <taxon>Bacteria</taxon>
        <taxon>Pseudomonadati</taxon>
        <taxon>Pseudomonadota</taxon>
        <taxon>Alphaproteobacteria</taxon>
        <taxon>Rhodobacterales</taxon>
        <taxon>Paracoccaceae</taxon>
        <taxon>Paramylibacter</taxon>
    </lineage>
</organism>
<evidence type="ECO:0000313" key="3">
    <source>
        <dbReference type="Proteomes" id="UP000634455"/>
    </source>
</evidence>